<dbReference type="Gene3D" id="3.30.2230.10">
    <property type="entry name" value="DUSP-like"/>
    <property type="match status" value="1"/>
</dbReference>
<feature type="region of interest" description="Disordered" evidence="8">
    <location>
        <begin position="1"/>
        <end position="35"/>
    </location>
</feature>
<dbReference type="EC" id="3.4.19.12" evidence="3"/>
<evidence type="ECO:0000259" key="10">
    <source>
        <dbReference type="PROSITE" id="PS51283"/>
    </source>
</evidence>
<sequence length="1355" mass="152405">MSCERKRKRHENDDPLQNSKRNSPIMPESALPPPQKVRIIDDIQQRPMALGQTWYLVDHEWFRRWHSACSGDMSKEGPVAESDLGPVATAPLLDDFGNLKSSLTEGIDVDYIHQDAWNHLTNWYGEPPDPIPRQTIARGVQKNQVQLELYPPRFRVTRLSNQDTEPPKTISLSTHDSVKTLSERLATAVNPSSSTPPPPYRIWKVAEDDFSLARLDKDEKNILQSSDVTLEEAGIQSHDAFAVEFKSEDDKWLVDLAASAPAPLFKSNESFFNRMSSFTSKSSSSLATTTATLTAKKLVKPGTLGLGNMGNTCFMNSAIQCLCHNQEIAEYFLSDVYEQELNPDNPLGMHGQIAQAFAALLNRIWSSTPQSNSYSSVNSYSPREFKSTLSRFAPQFSGYQQHDSQEFVAFLLDGLHEDLNRILKKPYVENPDWDEERQRKAQTDYAKEILEFARESWKGYKKRNDSVIVDLFQGQYQSTLICPECEKVSITFDPFMYLTLPLPVQKKWRHNIYYVPWDNDQPHLRIPIELPRADCSFREVKLLLGRWMGVDPDNLLTLEMFNHRFYKNLDDNVLCGDMSDSDVVVCFELPCDARQSRSYYLKKEKAKKARAKKVGQVSEGEVQKESGDVEGKQKGQHGQGAVEGEEEGEEEDSEPFIVPIYLCDAPPANSGSSSGFGYGRTGTFNSYNRGPTLFGYPGVAVVPREKSKDLERIYECVVDRMQRWTRNRRDLWTWEEGRGSKAGTSTVQVLGEDDEDEMEEIQINFQGNGYPSPLKPEMITEIKKRESEDGEVVAEQIPVQTQTPSRSPLNKKLGLEEGLEEGDIVDEKSLVMVEDDSGVIAVDDDDDDVLASAVPVKVGPKKDVFSLRLQRDHENYGTGGYYGSTANFQNWESRIEKPGEGGVLLQENDAFYCEFDENMKAYYFGEERGGGAYGGGSFSSGSGGKFEHALWDAEHFREFLHPEYQAATQAGDKKVARGISLDDCLSEFTKEEKLGEDDLWYCPRCKKHQQATKRFDLWKVPDVLVVHLKRFSNSRILRDKIDVFVDFPTDSLDLGGLVGERKVLRELVENGRLKEVLGENVEEGEEEELVKRSEEPLVYDLFGVDEHIGGLGGGHYRAYAYNHMDDTWYHFDDSFVTPSKAADSVNQNAYLLFYRRRSSTPLGGKSHELVEQAKLKSKIGQDDPTSSARSNTDIDAEGDDDLNIMNTKNPLPTPPNENLFDSSSERNFGWVTTTGIVDDGDQLPGYNESLSTPVDSDVLDLIEPKKLGPVDLQVWRSQMDSSEMRGANSPTSSVGVEPDTELEIGDEDDWSQNVSGSKSTRKMGPGSPISSDMEDLVPPSRSESIVTSDSGIDRD</sequence>
<reference evidence="11 12" key="1">
    <citation type="journal article" date="2019" name="Nat. Ecol. Evol.">
        <title>Megaphylogeny resolves global patterns of mushroom evolution.</title>
        <authorList>
            <person name="Varga T."/>
            <person name="Krizsan K."/>
            <person name="Foldi C."/>
            <person name="Dima B."/>
            <person name="Sanchez-Garcia M."/>
            <person name="Sanchez-Ramirez S."/>
            <person name="Szollosi G.J."/>
            <person name="Szarkandi J.G."/>
            <person name="Papp V."/>
            <person name="Albert L."/>
            <person name="Andreopoulos W."/>
            <person name="Angelini C."/>
            <person name="Antonin V."/>
            <person name="Barry K.W."/>
            <person name="Bougher N.L."/>
            <person name="Buchanan P."/>
            <person name="Buyck B."/>
            <person name="Bense V."/>
            <person name="Catcheside P."/>
            <person name="Chovatia M."/>
            <person name="Cooper J."/>
            <person name="Damon W."/>
            <person name="Desjardin D."/>
            <person name="Finy P."/>
            <person name="Geml J."/>
            <person name="Haridas S."/>
            <person name="Hughes K."/>
            <person name="Justo A."/>
            <person name="Karasinski D."/>
            <person name="Kautmanova I."/>
            <person name="Kiss B."/>
            <person name="Kocsube S."/>
            <person name="Kotiranta H."/>
            <person name="LaButti K.M."/>
            <person name="Lechner B.E."/>
            <person name="Liimatainen K."/>
            <person name="Lipzen A."/>
            <person name="Lukacs Z."/>
            <person name="Mihaltcheva S."/>
            <person name="Morgado L.N."/>
            <person name="Niskanen T."/>
            <person name="Noordeloos M.E."/>
            <person name="Ohm R.A."/>
            <person name="Ortiz-Santana B."/>
            <person name="Ovrebo C."/>
            <person name="Racz N."/>
            <person name="Riley R."/>
            <person name="Savchenko A."/>
            <person name="Shiryaev A."/>
            <person name="Soop K."/>
            <person name="Spirin V."/>
            <person name="Szebenyi C."/>
            <person name="Tomsovsky M."/>
            <person name="Tulloss R.E."/>
            <person name="Uehling J."/>
            <person name="Grigoriev I.V."/>
            <person name="Vagvolgyi C."/>
            <person name="Papp T."/>
            <person name="Martin F.M."/>
            <person name="Miettinen O."/>
            <person name="Hibbett D.S."/>
            <person name="Nagy L.G."/>
        </authorList>
    </citation>
    <scope>NUCLEOTIDE SEQUENCE [LARGE SCALE GENOMIC DNA]</scope>
    <source>
        <strain evidence="11 12">CBS 962.96</strain>
    </source>
</reference>
<dbReference type="CDD" id="cd02674">
    <property type="entry name" value="Peptidase_C19R"/>
    <property type="match status" value="1"/>
</dbReference>
<dbReference type="InterPro" id="IPR001394">
    <property type="entry name" value="Peptidase_C19_UCH"/>
</dbReference>
<evidence type="ECO:0000256" key="4">
    <source>
        <dbReference type="ARBA" id="ARBA00022670"/>
    </source>
</evidence>
<dbReference type="EMBL" id="ML179048">
    <property type="protein sequence ID" value="THV05573.1"/>
    <property type="molecule type" value="Genomic_DNA"/>
</dbReference>
<dbReference type="PROSITE" id="PS50235">
    <property type="entry name" value="USP_3"/>
    <property type="match status" value="1"/>
</dbReference>
<dbReference type="PROSITE" id="PS51283">
    <property type="entry name" value="DUSP"/>
    <property type="match status" value="1"/>
</dbReference>
<feature type="compositionally biased region" description="Polar residues" evidence="8">
    <location>
        <begin position="1183"/>
        <end position="1193"/>
    </location>
</feature>
<evidence type="ECO:0000313" key="11">
    <source>
        <dbReference type="EMBL" id="THV05573.1"/>
    </source>
</evidence>
<evidence type="ECO:0000256" key="6">
    <source>
        <dbReference type="ARBA" id="ARBA00022801"/>
    </source>
</evidence>
<dbReference type="SUPFAM" id="SSF54001">
    <property type="entry name" value="Cysteine proteinases"/>
    <property type="match status" value="1"/>
</dbReference>
<dbReference type="GO" id="GO:0004843">
    <property type="term" value="F:cysteine-type deubiquitinase activity"/>
    <property type="evidence" value="ECO:0007669"/>
    <property type="project" value="UniProtKB-EC"/>
</dbReference>
<feature type="region of interest" description="Disordered" evidence="8">
    <location>
        <begin position="1280"/>
        <end position="1355"/>
    </location>
</feature>
<dbReference type="OrthoDB" id="292964at2759"/>
<feature type="domain" description="USP" evidence="9">
    <location>
        <begin position="304"/>
        <end position="1157"/>
    </location>
</feature>
<protein>
    <recommendedName>
        <fullName evidence="3">ubiquitinyl hydrolase 1</fullName>
        <ecNumber evidence="3">3.4.19.12</ecNumber>
    </recommendedName>
</protein>
<name>A0A4S8MR57_DENBC</name>
<dbReference type="Pfam" id="PF00443">
    <property type="entry name" value="UCH"/>
    <property type="match status" value="1"/>
</dbReference>
<keyword evidence="12" id="KW-1185">Reference proteome</keyword>
<dbReference type="SMART" id="SM00695">
    <property type="entry name" value="DUSP"/>
    <property type="match status" value="1"/>
</dbReference>
<dbReference type="PANTHER" id="PTHR21646:SF24">
    <property type="entry name" value="UBIQUITIN CARBOXYL-TERMINAL HYDROLASE"/>
    <property type="match status" value="1"/>
</dbReference>
<keyword evidence="4" id="KW-0645">Protease</keyword>
<feature type="compositionally biased region" description="Acidic residues" evidence="8">
    <location>
        <begin position="1298"/>
        <end position="1310"/>
    </location>
</feature>
<dbReference type="InterPro" id="IPR028889">
    <property type="entry name" value="USP"/>
</dbReference>
<comment type="catalytic activity">
    <reaction evidence="1">
        <text>Thiol-dependent hydrolysis of ester, thioester, amide, peptide and isopeptide bonds formed by the C-terminal Gly of ubiquitin (a 76-residue protein attached to proteins as an intracellular targeting signal).</text>
        <dbReference type="EC" id="3.4.19.12"/>
    </reaction>
</comment>
<evidence type="ECO:0000313" key="12">
    <source>
        <dbReference type="Proteomes" id="UP000297245"/>
    </source>
</evidence>
<dbReference type="PANTHER" id="PTHR21646">
    <property type="entry name" value="UBIQUITIN CARBOXYL-TERMINAL HYDROLASE"/>
    <property type="match status" value="1"/>
</dbReference>
<dbReference type="InterPro" id="IPR035927">
    <property type="entry name" value="DUSP-like_sf"/>
</dbReference>
<dbReference type="Gene3D" id="3.90.70.10">
    <property type="entry name" value="Cysteine proteinases"/>
    <property type="match status" value="2"/>
</dbReference>
<evidence type="ECO:0000256" key="1">
    <source>
        <dbReference type="ARBA" id="ARBA00000707"/>
    </source>
</evidence>
<accession>A0A4S8MR57</accession>
<comment type="similarity">
    <text evidence="2">Belongs to the peptidase C19 family.</text>
</comment>
<dbReference type="SUPFAM" id="SSF143791">
    <property type="entry name" value="DUSP-like"/>
    <property type="match status" value="1"/>
</dbReference>
<evidence type="ECO:0000256" key="7">
    <source>
        <dbReference type="ARBA" id="ARBA00022807"/>
    </source>
</evidence>
<proteinExistence type="inferred from homology"/>
<dbReference type="GO" id="GO:0006508">
    <property type="term" value="P:proteolysis"/>
    <property type="evidence" value="ECO:0007669"/>
    <property type="project" value="UniProtKB-KW"/>
</dbReference>
<dbReference type="Proteomes" id="UP000297245">
    <property type="component" value="Unassembled WGS sequence"/>
</dbReference>
<evidence type="ECO:0000256" key="8">
    <source>
        <dbReference type="SAM" id="MobiDB-lite"/>
    </source>
</evidence>
<dbReference type="InterPro" id="IPR050185">
    <property type="entry name" value="Ub_carboxyl-term_hydrolase"/>
</dbReference>
<evidence type="ECO:0000256" key="2">
    <source>
        <dbReference type="ARBA" id="ARBA00009085"/>
    </source>
</evidence>
<feature type="domain" description="DUSP" evidence="10">
    <location>
        <begin position="28"/>
        <end position="136"/>
    </location>
</feature>
<feature type="compositionally biased region" description="Polar residues" evidence="8">
    <location>
        <begin position="1341"/>
        <end position="1355"/>
    </location>
</feature>
<evidence type="ECO:0000256" key="3">
    <source>
        <dbReference type="ARBA" id="ARBA00012759"/>
    </source>
</evidence>
<evidence type="ECO:0000259" key="9">
    <source>
        <dbReference type="PROSITE" id="PS50235"/>
    </source>
</evidence>
<dbReference type="Pfam" id="PF06337">
    <property type="entry name" value="DUSP"/>
    <property type="match status" value="1"/>
</dbReference>
<dbReference type="PROSITE" id="PS00972">
    <property type="entry name" value="USP_1"/>
    <property type="match status" value="1"/>
</dbReference>
<keyword evidence="6" id="KW-0378">Hydrolase</keyword>
<keyword evidence="5" id="KW-0833">Ubl conjugation pathway</keyword>
<dbReference type="InterPro" id="IPR006615">
    <property type="entry name" value="Pept_C19_DUSP"/>
</dbReference>
<feature type="region of interest" description="Disordered" evidence="8">
    <location>
        <begin position="612"/>
        <end position="651"/>
    </location>
</feature>
<organism evidence="11 12">
    <name type="scientific">Dendrothele bispora (strain CBS 962.96)</name>
    <dbReference type="NCBI Taxonomy" id="1314807"/>
    <lineage>
        <taxon>Eukaryota</taxon>
        <taxon>Fungi</taxon>
        <taxon>Dikarya</taxon>
        <taxon>Basidiomycota</taxon>
        <taxon>Agaricomycotina</taxon>
        <taxon>Agaricomycetes</taxon>
        <taxon>Agaricomycetidae</taxon>
        <taxon>Agaricales</taxon>
        <taxon>Agaricales incertae sedis</taxon>
        <taxon>Dendrothele</taxon>
    </lineage>
</organism>
<dbReference type="InterPro" id="IPR038765">
    <property type="entry name" value="Papain-like_cys_pep_sf"/>
</dbReference>
<dbReference type="GO" id="GO:0016579">
    <property type="term" value="P:protein deubiquitination"/>
    <property type="evidence" value="ECO:0007669"/>
    <property type="project" value="InterPro"/>
</dbReference>
<dbReference type="PROSITE" id="PS00973">
    <property type="entry name" value="USP_2"/>
    <property type="match status" value="1"/>
</dbReference>
<feature type="region of interest" description="Disordered" evidence="8">
    <location>
        <begin position="1176"/>
        <end position="1203"/>
    </location>
</feature>
<gene>
    <name evidence="11" type="ORF">K435DRAFT_961063</name>
</gene>
<keyword evidence="7" id="KW-0788">Thiol protease</keyword>
<feature type="compositionally biased region" description="Basic and acidic residues" evidence="8">
    <location>
        <begin position="621"/>
        <end position="633"/>
    </location>
</feature>
<evidence type="ECO:0000256" key="5">
    <source>
        <dbReference type="ARBA" id="ARBA00022786"/>
    </source>
</evidence>
<dbReference type="InterPro" id="IPR018200">
    <property type="entry name" value="USP_CS"/>
</dbReference>